<protein>
    <recommendedName>
        <fullName evidence="4">Lysozyme inhibitor LprI N-terminal domain-containing protein</fullName>
    </recommendedName>
</protein>
<evidence type="ECO:0008006" key="4">
    <source>
        <dbReference type="Google" id="ProtNLM"/>
    </source>
</evidence>
<name>A0A916U8Q0_9HYPH</name>
<dbReference type="PANTHER" id="PTHR37549:SF1">
    <property type="entry name" value="LIPOPROTEIN LPRI"/>
    <property type="match status" value="1"/>
</dbReference>
<reference evidence="2" key="2">
    <citation type="submission" date="2020-09" db="EMBL/GenBank/DDBJ databases">
        <authorList>
            <person name="Sun Q."/>
            <person name="Zhou Y."/>
        </authorList>
    </citation>
    <scope>NUCLEOTIDE SEQUENCE</scope>
    <source>
        <strain evidence="2">CGMCC 1.12919</strain>
    </source>
</reference>
<dbReference type="Proteomes" id="UP000637002">
    <property type="component" value="Unassembled WGS sequence"/>
</dbReference>
<dbReference type="InterPro" id="IPR052755">
    <property type="entry name" value="Lysozyme_Inhibitor_LprI"/>
</dbReference>
<dbReference type="GO" id="GO:0005576">
    <property type="term" value="C:extracellular region"/>
    <property type="evidence" value="ECO:0007669"/>
    <property type="project" value="TreeGrafter"/>
</dbReference>
<evidence type="ECO:0000313" key="3">
    <source>
        <dbReference type="Proteomes" id="UP000637002"/>
    </source>
</evidence>
<dbReference type="PANTHER" id="PTHR37549">
    <property type="entry name" value="LIPOPROTEIN LPRI"/>
    <property type="match status" value="1"/>
</dbReference>
<accession>A0A916U8Q0</accession>
<feature type="signal peptide" evidence="1">
    <location>
        <begin position="1"/>
        <end position="20"/>
    </location>
</feature>
<evidence type="ECO:0000313" key="2">
    <source>
        <dbReference type="EMBL" id="GGC64722.1"/>
    </source>
</evidence>
<feature type="chain" id="PRO_5037642772" description="Lysozyme inhibitor LprI N-terminal domain-containing protein" evidence="1">
    <location>
        <begin position="21"/>
        <end position="120"/>
    </location>
</feature>
<dbReference type="EMBL" id="BMGG01000004">
    <property type="protein sequence ID" value="GGC64722.1"/>
    <property type="molecule type" value="Genomic_DNA"/>
</dbReference>
<dbReference type="AlphaFoldDB" id="A0A916U8Q0"/>
<sequence>MPRHLRSIILAMTGAGALLAAEHPAAAASFDCNNAASPNEIAICGNRQLSELDTEMAALFYAYRTMPHLMGVRGMIQDEARQFLYDREACGTGVVCLVNVYRQRIRQLKRAIANSSRGGY</sequence>
<comment type="caution">
    <text evidence="2">The sequence shown here is derived from an EMBL/GenBank/DDBJ whole genome shotgun (WGS) entry which is preliminary data.</text>
</comment>
<reference evidence="2" key="1">
    <citation type="journal article" date="2014" name="Int. J. Syst. Evol. Microbiol.">
        <title>Complete genome sequence of Corynebacterium casei LMG S-19264T (=DSM 44701T), isolated from a smear-ripened cheese.</title>
        <authorList>
            <consortium name="US DOE Joint Genome Institute (JGI-PGF)"/>
            <person name="Walter F."/>
            <person name="Albersmeier A."/>
            <person name="Kalinowski J."/>
            <person name="Ruckert C."/>
        </authorList>
    </citation>
    <scope>NUCLEOTIDE SEQUENCE</scope>
    <source>
        <strain evidence="2">CGMCC 1.12919</strain>
    </source>
</reference>
<dbReference type="RefSeq" id="WP_244641942.1">
    <property type="nucleotide sequence ID" value="NZ_BMGG01000004.1"/>
</dbReference>
<keyword evidence="1" id="KW-0732">Signal</keyword>
<gene>
    <name evidence="2" type="ORF">GCM10010994_24110</name>
</gene>
<proteinExistence type="predicted"/>
<keyword evidence="3" id="KW-1185">Reference proteome</keyword>
<organism evidence="2 3">
    <name type="scientific">Chelatococcus reniformis</name>
    <dbReference type="NCBI Taxonomy" id="1494448"/>
    <lineage>
        <taxon>Bacteria</taxon>
        <taxon>Pseudomonadati</taxon>
        <taxon>Pseudomonadota</taxon>
        <taxon>Alphaproteobacteria</taxon>
        <taxon>Hyphomicrobiales</taxon>
        <taxon>Chelatococcaceae</taxon>
        <taxon>Chelatococcus</taxon>
    </lineage>
</organism>
<evidence type="ECO:0000256" key="1">
    <source>
        <dbReference type="SAM" id="SignalP"/>
    </source>
</evidence>